<organism evidence="1 2">
    <name type="scientific">Artomyces pyxidatus</name>
    <dbReference type="NCBI Taxonomy" id="48021"/>
    <lineage>
        <taxon>Eukaryota</taxon>
        <taxon>Fungi</taxon>
        <taxon>Dikarya</taxon>
        <taxon>Basidiomycota</taxon>
        <taxon>Agaricomycotina</taxon>
        <taxon>Agaricomycetes</taxon>
        <taxon>Russulales</taxon>
        <taxon>Auriscalpiaceae</taxon>
        <taxon>Artomyces</taxon>
    </lineage>
</organism>
<protein>
    <submittedName>
        <fullName evidence="1">Mannose-6-phosphate isomerase</fullName>
    </submittedName>
</protein>
<keyword evidence="1" id="KW-0413">Isomerase</keyword>
<gene>
    <name evidence="1" type="ORF">BV25DRAFT_420732</name>
</gene>
<evidence type="ECO:0000313" key="1">
    <source>
        <dbReference type="EMBL" id="KAI0063367.1"/>
    </source>
</evidence>
<dbReference type="EMBL" id="MU277203">
    <property type="protein sequence ID" value="KAI0063367.1"/>
    <property type="molecule type" value="Genomic_DNA"/>
</dbReference>
<name>A0ACB8T4I9_9AGAM</name>
<reference evidence="1" key="2">
    <citation type="journal article" date="2022" name="New Phytol.">
        <title>Evolutionary transition to the ectomycorrhizal habit in the genomes of a hyperdiverse lineage of mushroom-forming fungi.</title>
        <authorList>
            <person name="Looney B."/>
            <person name="Miyauchi S."/>
            <person name="Morin E."/>
            <person name="Drula E."/>
            <person name="Courty P.E."/>
            <person name="Kohler A."/>
            <person name="Kuo A."/>
            <person name="LaButti K."/>
            <person name="Pangilinan J."/>
            <person name="Lipzen A."/>
            <person name="Riley R."/>
            <person name="Andreopoulos W."/>
            <person name="He G."/>
            <person name="Johnson J."/>
            <person name="Nolan M."/>
            <person name="Tritt A."/>
            <person name="Barry K.W."/>
            <person name="Grigoriev I.V."/>
            <person name="Nagy L.G."/>
            <person name="Hibbett D."/>
            <person name="Henrissat B."/>
            <person name="Matheny P.B."/>
            <person name="Labbe J."/>
            <person name="Martin F.M."/>
        </authorList>
    </citation>
    <scope>NUCLEOTIDE SEQUENCE</scope>
    <source>
        <strain evidence="1">HHB10654</strain>
    </source>
</reference>
<keyword evidence="2" id="KW-1185">Reference proteome</keyword>
<reference evidence="1" key="1">
    <citation type="submission" date="2021-03" db="EMBL/GenBank/DDBJ databases">
        <authorList>
            <consortium name="DOE Joint Genome Institute"/>
            <person name="Ahrendt S."/>
            <person name="Looney B.P."/>
            <person name="Miyauchi S."/>
            <person name="Morin E."/>
            <person name="Drula E."/>
            <person name="Courty P.E."/>
            <person name="Chicoki N."/>
            <person name="Fauchery L."/>
            <person name="Kohler A."/>
            <person name="Kuo A."/>
            <person name="Labutti K."/>
            <person name="Pangilinan J."/>
            <person name="Lipzen A."/>
            <person name="Riley R."/>
            <person name="Andreopoulos W."/>
            <person name="He G."/>
            <person name="Johnson J."/>
            <person name="Barry K.W."/>
            <person name="Grigoriev I.V."/>
            <person name="Nagy L."/>
            <person name="Hibbett D."/>
            <person name="Henrissat B."/>
            <person name="Matheny P.B."/>
            <person name="Labbe J."/>
            <person name="Martin F."/>
        </authorList>
    </citation>
    <scope>NUCLEOTIDE SEQUENCE</scope>
    <source>
        <strain evidence="1">HHB10654</strain>
    </source>
</reference>
<comment type="caution">
    <text evidence="1">The sequence shown here is derived from an EMBL/GenBank/DDBJ whole genome shotgun (WGS) entry which is preliminary data.</text>
</comment>
<evidence type="ECO:0000313" key="2">
    <source>
        <dbReference type="Proteomes" id="UP000814140"/>
    </source>
</evidence>
<sequence length="433" mass="46361">MSSASKPLYRLKGSVNNYPWGKSGSKSLVAQLAPNAIGSSFTTEESEQYAELWLGTHPNGPSSLFAAETTLQDVLTSYPTLLGSAAQKWPDTTQLPFLFKVLSIARALPLQAHPDRVRARKLHAQDPKSFVDANYKPEIAICIGRAGCVKYVPGLQGGAPDEVAFSGFVGFMPLSDIAAALHGTPELRAAIADDARVDAFLEAPSEERLKDVYTQLVTRADVAAHVRAYVSRTKDRAADGTREGAYAALAAKVADQYPGDVGVFATVFFMNYVQLRPGEGVYIADDEVHAYLEGDIIECMATSDNVLNAGLPAPDPASSEVRAFADTLSYTSAPAPFYMLPALEHSKHTTAYRPPLQEFVVLHTALARAGDEERVCAQGAVVGLVLSGRVRVRAGGEELELEKGGAVFVGGREEVVVSALDGEAEVWWAASFI</sequence>
<dbReference type="Proteomes" id="UP000814140">
    <property type="component" value="Unassembled WGS sequence"/>
</dbReference>
<accession>A0ACB8T4I9</accession>
<proteinExistence type="predicted"/>